<evidence type="ECO:0000313" key="2">
    <source>
        <dbReference type="Proteomes" id="UP000215914"/>
    </source>
</evidence>
<dbReference type="Proteomes" id="UP000215914">
    <property type="component" value="Unassembled WGS sequence"/>
</dbReference>
<reference evidence="1" key="1">
    <citation type="journal article" date="2017" name="Nature">
        <title>The sunflower genome provides insights into oil metabolism, flowering and Asterid evolution.</title>
        <authorList>
            <person name="Badouin H."/>
            <person name="Gouzy J."/>
            <person name="Grassa C.J."/>
            <person name="Murat F."/>
            <person name="Staton S.E."/>
            <person name="Cottret L."/>
            <person name="Lelandais-Briere C."/>
            <person name="Owens G.L."/>
            <person name="Carrere S."/>
            <person name="Mayjonade B."/>
            <person name="Legrand L."/>
            <person name="Gill N."/>
            <person name="Kane N.C."/>
            <person name="Bowers J.E."/>
            <person name="Hubner S."/>
            <person name="Bellec A."/>
            <person name="Berard A."/>
            <person name="Berges H."/>
            <person name="Blanchet N."/>
            <person name="Boniface M.C."/>
            <person name="Brunel D."/>
            <person name="Catrice O."/>
            <person name="Chaidir N."/>
            <person name="Claudel C."/>
            <person name="Donnadieu C."/>
            <person name="Faraut T."/>
            <person name="Fievet G."/>
            <person name="Helmstetter N."/>
            <person name="King M."/>
            <person name="Knapp S.J."/>
            <person name="Lai Z."/>
            <person name="Le Paslier M.C."/>
            <person name="Lippi Y."/>
            <person name="Lorenzon L."/>
            <person name="Mandel J.R."/>
            <person name="Marage G."/>
            <person name="Marchand G."/>
            <person name="Marquand E."/>
            <person name="Bret-Mestries E."/>
            <person name="Morien E."/>
            <person name="Nambeesan S."/>
            <person name="Nguyen T."/>
            <person name="Pegot-Espagnet P."/>
            <person name="Pouilly N."/>
            <person name="Raftis F."/>
            <person name="Sallet E."/>
            <person name="Schiex T."/>
            <person name="Thomas J."/>
            <person name="Vandecasteele C."/>
            <person name="Vares D."/>
            <person name="Vear F."/>
            <person name="Vautrin S."/>
            <person name="Crespi M."/>
            <person name="Mangin B."/>
            <person name="Burke J.M."/>
            <person name="Salse J."/>
            <person name="Munos S."/>
            <person name="Vincourt P."/>
            <person name="Rieseberg L.H."/>
            <person name="Langlade N.B."/>
        </authorList>
    </citation>
    <scope>NUCLEOTIDE SEQUENCE</scope>
    <source>
        <tissue evidence="1">Leaves</tissue>
    </source>
</reference>
<proteinExistence type="predicted"/>
<name>A0A9K3J896_HELAN</name>
<protein>
    <submittedName>
        <fullName evidence="1">Uncharacterized protein</fullName>
    </submittedName>
</protein>
<gene>
    <name evidence="1" type="ORF">HanXRQr2_Chr04g0164761</name>
</gene>
<accession>A0A9K3J896</accession>
<dbReference type="AlphaFoldDB" id="A0A9K3J896"/>
<keyword evidence="2" id="KW-1185">Reference proteome</keyword>
<evidence type="ECO:0000313" key="1">
    <source>
        <dbReference type="EMBL" id="KAF5810047.1"/>
    </source>
</evidence>
<dbReference type="Gramene" id="mRNA:HanXRQr2_Chr04g0164761">
    <property type="protein sequence ID" value="CDS:HanXRQr2_Chr04g0164761.1"/>
    <property type="gene ID" value="HanXRQr2_Chr04g0164761"/>
</dbReference>
<dbReference type="EMBL" id="MNCJ02000319">
    <property type="protein sequence ID" value="KAF5810047.1"/>
    <property type="molecule type" value="Genomic_DNA"/>
</dbReference>
<reference evidence="1" key="2">
    <citation type="submission" date="2020-06" db="EMBL/GenBank/DDBJ databases">
        <title>Helianthus annuus Genome sequencing and assembly Release 2.</title>
        <authorList>
            <person name="Gouzy J."/>
            <person name="Langlade N."/>
            <person name="Munos S."/>
        </authorList>
    </citation>
    <scope>NUCLEOTIDE SEQUENCE</scope>
    <source>
        <tissue evidence="1">Leaves</tissue>
    </source>
</reference>
<organism evidence="1 2">
    <name type="scientific">Helianthus annuus</name>
    <name type="common">Common sunflower</name>
    <dbReference type="NCBI Taxonomy" id="4232"/>
    <lineage>
        <taxon>Eukaryota</taxon>
        <taxon>Viridiplantae</taxon>
        <taxon>Streptophyta</taxon>
        <taxon>Embryophyta</taxon>
        <taxon>Tracheophyta</taxon>
        <taxon>Spermatophyta</taxon>
        <taxon>Magnoliopsida</taxon>
        <taxon>eudicotyledons</taxon>
        <taxon>Gunneridae</taxon>
        <taxon>Pentapetalae</taxon>
        <taxon>asterids</taxon>
        <taxon>campanulids</taxon>
        <taxon>Asterales</taxon>
        <taxon>Asteraceae</taxon>
        <taxon>Asteroideae</taxon>
        <taxon>Heliantheae alliance</taxon>
        <taxon>Heliantheae</taxon>
        <taxon>Helianthus</taxon>
    </lineage>
</organism>
<sequence length="61" mass="7593">MYNFLSRLIRFYRSIYRILYKYLHILNLMKTKSSQDFLILKDVKRTNKYNLIVFTKLTSYC</sequence>
<comment type="caution">
    <text evidence="1">The sequence shown here is derived from an EMBL/GenBank/DDBJ whole genome shotgun (WGS) entry which is preliminary data.</text>
</comment>